<dbReference type="Pfam" id="PF00884">
    <property type="entry name" value="Sulfatase"/>
    <property type="match status" value="1"/>
</dbReference>
<organism evidence="9 10">
    <name type="scientific">Clostridium bornimense</name>
    <dbReference type="NCBI Taxonomy" id="1216932"/>
    <lineage>
        <taxon>Bacteria</taxon>
        <taxon>Bacillati</taxon>
        <taxon>Bacillota</taxon>
        <taxon>Clostridia</taxon>
        <taxon>Eubacteriales</taxon>
        <taxon>Clostridiaceae</taxon>
        <taxon>Clostridium</taxon>
    </lineage>
</organism>
<dbReference type="AlphaFoldDB" id="W6RYL4"/>
<dbReference type="CDD" id="cd16015">
    <property type="entry name" value="LTA_synthase"/>
    <property type="match status" value="1"/>
</dbReference>
<dbReference type="PANTHER" id="PTHR47371">
    <property type="entry name" value="LIPOTEICHOIC ACID SYNTHASE"/>
    <property type="match status" value="1"/>
</dbReference>
<feature type="transmembrane region" description="Helical" evidence="7">
    <location>
        <begin position="164"/>
        <end position="186"/>
    </location>
</feature>
<dbReference type="SUPFAM" id="SSF53649">
    <property type="entry name" value="Alkaline phosphatase-like"/>
    <property type="match status" value="1"/>
</dbReference>
<keyword evidence="4 7" id="KW-0812">Transmembrane</keyword>
<dbReference type="KEGG" id="clt:CM240_2622"/>
<gene>
    <name evidence="9" type="ORF">CM240_2622</name>
</gene>
<evidence type="ECO:0000256" key="1">
    <source>
        <dbReference type="ARBA" id="ARBA00004651"/>
    </source>
</evidence>
<dbReference type="EMBL" id="HG917868">
    <property type="protein sequence ID" value="CDM69746.1"/>
    <property type="molecule type" value="Genomic_DNA"/>
</dbReference>
<name>W6RYL4_9CLOT</name>
<proteinExistence type="predicted"/>
<protein>
    <recommendedName>
        <fullName evidence="8">Sulfatase N-terminal domain-containing protein</fullName>
    </recommendedName>
</protein>
<dbReference type="HOGENOM" id="CLU_014385_3_2_9"/>
<feature type="transmembrane region" description="Helical" evidence="7">
    <location>
        <begin position="89"/>
        <end position="108"/>
    </location>
</feature>
<dbReference type="OrthoDB" id="243547at2"/>
<feature type="transmembrane region" description="Helical" evidence="7">
    <location>
        <begin position="113"/>
        <end position="133"/>
    </location>
</feature>
<dbReference type="PANTHER" id="PTHR47371:SF3">
    <property type="entry name" value="PHOSPHOGLYCEROL TRANSFERASE I"/>
    <property type="match status" value="1"/>
</dbReference>
<feature type="transmembrane region" description="Helical" evidence="7">
    <location>
        <begin position="52"/>
        <end position="69"/>
    </location>
</feature>
<evidence type="ECO:0000259" key="8">
    <source>
        <dbReference type="Pfam" id="PF00884"/>
    </source>
</evidence>
<evidence type="ECO:0000256" key="2">
    <source>
        <dbReference type="ARBA" id="ARBA00004936"/>
    </source>
</evidence>
<feature type="domain" description="Sulfatase N-terminal" evidence="8">
    <location>
        <begin position="286"/>
        <end position="564"/>
    </location>
</feature>
<evidence type="ECO:0000256" key="4">
    <source>
        <dbReference type="ARBA" id="ARBA00022692"/>
    </source>
</evidence>
<reference evidence="9 10" key="1">
    <citation type="submission" date="2013-11" db="EMBL/GenBank/DDBJ databases">
        <title>Complete genome sequence of Clostridum sp. M2/40.</title>
        <authorList>
            <person name="Wibberg D."/>
            <person name="Puehler A."/>
            <person name="Schlueter A."/>
        </authorList>
    </citation>
    <scope>NUCLEOTIDE SEQUENCE [LARGE SCALE GENOMIC DNA]</scope>
    <source>
        <strain evidence="10">M2/40</strain>
    </source>
</reference>
<dbReference type="Gene3D" id="3.40.720.10">
    <property type="entry name" value="Alkaline Phosphatase, subunit A"/>
    <property type="match status" value="1"/>
</dbReference>
<accession>W6RYL4</accession>
<dbReference type="Proteomes" id="UP000019426">
    <property type="component" value="Chromosome M2/40_rep1"/>
</dbReference>
<dbReference type="InterPro" id="IPR000917">
    <property type="entry name" value="Sulfatase_N"/>
</dbReference>
<comment type="pathway">
    <text evidence="2">Cell wall biogenesis; lipoteichoic acid biosynthesis.</text>
</comment>
<keyword evidence="6 7" id="KW-0472">Membrane</keyword>
<comment type="subcellular location">
    <subcellularLocation>
        <location evidence="1">Cell membrane</location>
        <topology evidence="1">Multi-pass membrane protein</topology>
    </subcellularLocation>
</comment>
<dbReference type="GO" id="GO:0005886">
    <property type="term" value="C:plasma membrane"/>
    <property type="evidence" value="ECO:0007669"/>
    <property type="project" value="UniProtKB-SubCell"/>
</dbReference>
<dbReference type="eggNOG" id="COG1368">
    <property type="taxonomic scope" value="Bacteria"/>
</dbReference>
<dbReference type="PATRIC" id="fig|1216932.3.peg.2589"/>
<sequence length="697" mass="80074">MNRIKNWLLKNNHIRKLNEAISKNNYIRKLNEVISRNRFATWIKKQLEKNNYSMLVLWLVGSFAIFFLIELMQRGNFKDVLDFINNNSTIVGINIGIILIITAISYLFKKKYFAYSIITIILLIMGFANKAMLNMKGEPLTYYDMFLLKEGIAVASKYIGMKQLILYVLMGLIGLTIVGFIMTLIWRKDVAKNRLSNSIAWVLIVIVTITTPISISNSRKNETISDIFWDLVLNYKSNGFSYSFLETVEKSKRSKPENYTKENINDIKDTIEMNKAEDNNDYINANVIMVQLESFFDPLKIEGITYNMDPIPTFREISNNYTSGEAHVYTFGGGTVKSEFEFLTGMAVKNFSTGEVPYNTILRKQPVESIPRILKEYGLTSHVVHNYEATFYARDEVYKNIGFDTFTPIESMTNYDTTPIGWPKDNILGKYIDEAMDSTEGNDFVYVVTVQDHGGYDYGEEYEKTITVDEGDIDDWDKKQLEYYCNQLYETDQFIKSLIENLENRGEPVILSLVSDHLPTLNVITNENASYIDKYKVDYVIWDNIGLEKNDENIESYQLSTKILNSLNITEGIIPNIHNTLKNEDDYDEKLALIQYDMLFGKNYYMGNEKLEKIETSIGVKNVCIDQTYIENGALVVKGENFTEFSKIYVGKKAYDTQLIDGTELRVDNFTGDLDKVSVNQVARQAGRSNKILAGSN</sequence>
<feature type="transmembrane region" description="Helical" evidence="7">
    <location>
        <begin position="198"/>
        <end position="215"/>
    </location>
</feature>
<dbReference type="RefSeq" id="WP_044039532.1">
    <property type="nucleotide sequence ID" value="NZ_HG917868.1"/>
</dbReference>
<keyword evidence="5 7" id="KW-1133">Transmembrane helix</keyword>
<keyword evidence="10" id="KW-1185">Reference proteome</keyword>
<evidence type="ECO:0000256" key="3">
    <source>
        <dbReference type="ARBA" id="ARBA00022475"/>
    </source>
</evidence>
<dbReference type="STRING" id="1216932.CM240_2622"/>
<dbReference type="InterPro" id="IPR050448">
    <property type="entry name" value="OpgB/LTA_synthase_biosynth"/>
</dbReference>
<evidence type="ECO:0000256" key="7">
    <source>
        <dbReference type="SAM" id="Phobius"/>
    </source>
</evidence>
<evidence type="ECO:0000256" key="5">
    <source>
        <dbReference type="ARBA" id="ARBA00022989"/>
    </source>
</evidence>
<keyword evidence="3" id="KW-1003">Cell membrane</keyword>
<evidence type="ECO:0000313" key="9">
    <source>
        <dbReference type="EMBL" id="CDM69746.1"/>
    </source>
</evidence>
<evidence type="ECO:0000313" key="10">
    <source>
        <dbReference type="Proteomes" id="UP000019426"/>
    </source>
</evidence>
<dbReference type="InterPro" id="IPR017850">
    <property type="entry name" value="Alkaline_phosphatase_core_sf"/>
</dbReference>
<evidence type="ECO:0000256" key="6">
    <source>
        <dbReference type="ARBA" id="ARBA00023136"/>
    </source>
</evidence>